<feature type="domain" description="DUF6570" evidence="2">
    <location>
        <begin position="77"/>
        <end position="222"/>
    </location>
</feature>
<keyword evidence="3" id="KW-0378">Hydrolase</keyword>
<dbReference type="GO" id="GO:0004386">
    <property type="term" value="F:helicase activity"/>
    <property type="evidence" value="ECO:0007669"/>
    <property type="project" value="UniProtKB-KW"/>
</dbReference>
<dbReference type="AlphaFoldDB" id="A0A8H6W5X3"/>
<dbReference type="InterPro" id="IPR046700">
    <property type="entry name" value="DUF6570"/>
</dbReference>
<evidence type="ECO:0000256" key="1">
    <source>
        <dbReference type="SAM" id="MobiDB-lite"/>
    </source>
</evidence>
<feature type="compositionally biased region" description="Acidic residues" evidence="1">
    <location>
        <begin position="261"/>
        <end position="271"/>
    </location>
</feature>
<feature type="region of interest" description="Disordered" evidence="1">
    <location>
        <begin position="258"/>
        <end position="314"/>
    </location>
</feature>
<dbReference type="OrthoDB" id="3257061at2759"/>
<keyword evidence="3" id="KW-0547">Nucleotide-binding</keyword>
<evidence type="ECO:0000259" key="2">
    <source>
        <dbReference type="Pfam" id="PF20209"/>
    </source>
</evidence>
<sequence>MPPYARWFASFVHATSSPRLLSSASRKICQTRTFYGRHIRIPTTNSSATFCFIHPLSRSAAPHYLCRECHAQLVRCDRPRLSLANNLWVGEIPFELAVLDLAERLLIGLYFPAVYVIKLFPKTHYGKKLPENTLASGVRGNVSTYRLGTNEIAEMIAGKCMPRPAGILSALIAVTFVGFKRLPLRILAKEFRFVVIVYDALVWLKAHNPLYADIEISQERLEALPEHAVPPEIELNARYSEDEDLVLREHAGYVPFHPDTDVMDNIDETPSEEGITAESQNEQQHFDRLGPASPKQPGGDPVDYGKFPPLACGV</sequence>
<proteinExistence type="predicted"/>
<dbReference type="Proteomes" id="UP000613580">
    <property type="component" value="Unassembled WGS sequence"/>
</dbReference>
<name>A0A8H6W5X3_MYCCL</name>
<keyword evidence="3" id="KW-0067">ATP-binding</keyword>
<dbReference type="EMBL" id="JACAZE010000009">
    <property type="protein sequence ID" value="KAF7306077.1"/>
    <property type="molecule type" value="Genomic_DNA"/>
</dbReference>
<evidence type="ECO:0000313" key="3">
    <source>
        <dbReference type="EMBL" id="KAF7306077.1"/>
    </source>
</evidence>
<gene>
    <name evidence="3" type="ORF">HMN09_00762600</name>
</gene>
<keyword evidence="3" id="KW-0347">Helicase</keyword>
<dbReference type="Pfam" id="PF20209">
    <property type="entry name" value="DUF6570"/>
    <property type="match status" value="1"/>
</dbReference>
<reference evidence="3" key="1">
    <citation type="submission" date="2020-05" db="EMBL/GenBank/DDBJ databases">
        <title>Mycena genomes resolve the evolution of fungal bioluminescence.</title>
        <authorList>
            <person name="Tsai I.J."/>
        </authorList>
    </citation>
    <scope>NUCLEOTIDE SEQUENCE</scope>
    <source>
        <strain evidence="3">110903Hualien_Pintung</strain>
    </source>
</reference>
<accession>A0A8H6W5X3</accession>
<comment type="caution">
    <text evidence="3">The sequence shown here is derived from an EMBL/GenBank/DDBJ whole genome shotgun (WGS) entry which is preliminary data.</text>
</comment>
<keyword evidence="4" id="KW-1185">Reference proteome</keyword>
<evidence type="ECO:0000313" key="4">
    <source>
        <dbReference type="Proteomes" id="UP000613580"/>
    </source>
</evidence>
<protein>
    <submittedName>
        <fullName evidence="3">ATP-dependent DNA helicase</fullName>
    </submittedName>
</protein>
<organism evidence="3 4">
    <name type="scientific">Mycena chlorophos</name>
    <name type="common">Agaric fungus</name>
    <name type="synonym">Agaricus chlorophos</name>
    <dbReference type="NCBI Taxonomy" id="658473"/>
    <lineage>
        <taxon>Eukaryota</taxon>
        <taxon>Fungi</taxon>
        <taxon>Dikarya</taxon>
        <taxon>Basidiomycota</taxon>
        <taxon>Agaricomycotina</taxon>
        <taxon>Agaricomycetes</taxon>
        <taxon>Agaricomycetidae</taxon>
        <taxon>Agaricales</taxon>
        <taxon>Marasmiineae</taxon>
        <taxon>Mycenaceae</taxon>
        <taxon>Mycena</taxon>
    </lineage>
</organism>